<reference evidence="1" key="1">
    <citation type="submission" date="2021-08" db="EMBL/GenBank/DDBJ databases">
        <title>Hoeflea bacterium WL0058 sp. nov., isolated from the sediment.</title>
        <authorList>
            <person name="Wang L."/>
            <person name="Zhang D."/>
        </authorList>
    </citation>
    <scope>NUCLEOTIDE SEQUENCE</scope>
    <source>
        <strain evidence="1">WL0058</strain>
    </source>
</reference>
<dbReference type="Proteomes" id="UP001196509">
    <property type="component" value="Unassembled WGS sequence"/>
</dbReference>
<protein>
    <submittedName>
        <fullName evidence="1">Uncharacterized protein</fullName>
    </submittedName>
</protein>
<name>A0AAE3CYG8_9HYPH</name>
<keyword evidence="2" id="KW-1185">Reference proteome</keyword>
<gene>
    <name evidence="1" type="ORF">K1W69_00425</name>
</gene>
<accession>A0AAE3CYG8</accession>
<comment type="caution">
    <text evidence="1">The sequence shown here is derived from an EMBL/GenBank/DDBJ whole genome shotgun (WGS) entry which is preliminary data.</text>
</comment>
<dbReference type="AlphaFoldDB" id="A0AAE3CYG8"/>
<dbReference type="RefSeq" id="WP_220226363.1">
    <property type="nucleotide sequence ID" value="NZ_JAICBX010000001.1"/>
</dbReference>
<evidence type="ECO:0000313" key="2">
    <source>
        <dbReference type="Proteomes" id="UP001196509"/>
    </source>
</evidence>
<evidence type="ECO:0000313" key="1">
    <source>
        <dbReference type="EMBL" id="MBW8635634.1"/>
    </source>
</evidence>
<dbReference type="EMBL" id="JAICBX010000001">
    <property type="protein sequence ID" value="MBW8635634.1"/>
    <property type="molecule type" value="Genomic_DNA"/>
</dbReference>
<sequence>MVTALSLLAILVAGMFLGTMSAAIMKMREEDEARAHFVARHAKFRNFYRA</sequence>
<proteinExistence type="predicted"/>
<organism evidence="1 2">
    <name type="scientific">Flavimaribacter sediminis</name>
    <dbReference type="NCBI Taxonomy" id="2865987"/>
    <lineage>
        <taxon>Bacteria</taxon>
        <taxon>Pseudomonadati</taxon>
        <taxon>Pseudomonadota</taxon>
        <taxon>Alphaproteobacteria</taxon>
        <taxon>Hyphomicrobiales</taxon>
        <taxon>Rhizobiaceae</taxon>
        <taxon>Flavimaribacter</taxon>
    </lineage>
</organism>